<accession>A0ACC8XIS6</accession>
<name>A0ACC8XIS6_9FIRM</name>
<organism evidence="1 2">
    <name type="scientific">Candidatus Epulonipiscium fishelsonii</name>
    <dbReference type="NCBI Taxonomy" id="77094"/>
    <lineage>
        <taxon>Bacteria</taxon>
        <taxon>Bacillati</taxon>
        <taxon>Bacillota</taxon>
        <taxon>Clostridia</taxon>
        <taxon>Lachnospirales</taxon>
        <taxon>Lachnospiraceae</taxon>
        <taxon>Candidatus Epulonipiscium</taxon>
    </lineage>
</organism>
<evidence type="ECO:0000313" key="2">
    <source>
        <dbReference type="Proteomes" id="UP000188637"/>
    </source>
</evidence>
<gene>
    <name evidence="1" type="ORF">AN640_03875</name>
</gene>
<reference evidence="1" key="1">
    <citation type="submission" date="2016-08" db="EMBL/GenBank/DDBJ databases">
        <authorList>
            <person name="Ngugi D.K."/>
            <person name="Miyake S."/>
            <person name="Stingl U."/>
        </authorList>
    </citation>
    <scope>NUCLEOTIDE SEQUENCE</scope>
    <source>
        <strain evidence="1">SCG-D08WGA-EpuloA1</strain>
    </source>
</reference>
<keyword evidence="2" id="KW-1185">Reference proteome</keyword>
<comment type="caution">
    <text evidence="1">The sequence shown here is derived from an EMBL/GenBank/DDBJ whole genome shotgun (WGS) entry which is preliminary data.</text>
</comment>
<proteinExistence type="predicted"/>
<dbReference type="EMBL" id="LJHD01000038">
    <property type="protein sequence ID" value="ONI46017.1"/>
    <property type="molecule type" value="Genomic_DNA"/>
</dbReference>
<sequence length="2000" mass="219990">MANKKFSRRLSLAMAMITSATPIMVSAEQFNHDFNITQEHTDITDITEITTYDFGHLEDAIINAHNLVGGTIASDSDGSDVDGKATDQAYHWTTTEMKTTYDSKVTELLAIIEAAQNALIKLNNNYADSDVSTTRASIVQGSDETIGMDMTAVNAAITPITTELSRTTGISVSYQGHVDGLYRAILAAEELIATTESAITQATTNGEYMISSTDGKDVEKGKGWISKADYDAFKVAIDEAKDYLTKVYRSTSPGLIARSIPVANPDISREKILEMANNLYGVQTSGDTYVANTVDTAIGAALAFKDAFAGQMQDGEIVIAREGLESLIDVSNIHLNVTTANKEWIDNVTTADLTITEDTDEDNTRFLYNTSGHPYYIDPNNEYYLAKEEDDTFPEGVTTATVTHVLVSDIEGRDLWASWVTTADVDILTAAVAIAEAAFEANDGIVDGVFAPTDESETSHETTETIDKAINILKRALNKFIDSYEEGQMPEIIEEKEKLQKAIFEAQLERGYTTSGVANADISLVVQQDDKHGTQTSEAYMWVSTIDWTKLDTAITSAKTLYDATTGAHDLLDYENGVIAIENATLEFATKIEEGFKEDYAEVMGVETDLKSKGLLSVVAAARAEIGDAKVENGVLSGPTDDSTFTVKPSSIEGADVTSPSQWVATETYKAYVEIVQAIEEIKDQEVTTPLYIENQILPSGEPFEYKDRLKYIEQKAKELYAATSEFKQSYMSSGSEGKEEDTTEFNALLEKAMALTTTASISIYEGLDLLTTTTTVTNIDGTTTGSIKTYEVTTDSVKYISKDNMQALIDAIFVAQEFKNEKLGVGNTTLPSEVERAMEALNAAVIAFNSAAKTPTDVKSRLFNLIYGEDGNSGYASELRNTKVSNVGGVEVKPDEFWATPAVKAAFDSAVDKAIVALNNQKIYPGPAEKSGTVEKAIIDLELAKSKFITAPGVGTLVPKMNELSDKVNEAKALIIGNTHLDVEYIDDKTPEVTTSVYTSIDNGKNKLAVTTDSNGVEITTQEPLNAGDKWVTEAEMRTFISKIAVAETAWKSTRPTDATISKAIVTLQTEITKFLDLTAKTAVGATSAATLRTEFETLYNTAATAVYNDPANIIWGKGYKILISRYYGADIENTVDWTDAASIGAINNAIKAADLALKNEAINKLTHDQFKAAYDTFKAAYDIFFGVPASGDTPEVVGKLQKGFKEREDDALVLDVEAANALLLTVKRSAINGQDVAAGDKWVDAKYYDAFKKAIETAEALLLRYTGSTTGGLLLPTYVPAGMFNMSYFNTAQVNLQKAVDVFKQYIDIAMNGSDLLAPVKTEYITLMNFVNDIVGLPNYDVIDSSTDFTTVAGTAITDLQLAFADKDFITQEIKDKIPAAMEGIRKSVYNNGVDVEGKYLWMSAAVFSGMENTLKLHRGYYSNPSYDLTVMGKYIETLEKNIATWLAAGIKSGAGTKDNLDGLRTTISTLIIDSHALIGKIAAINADGTGFDISDGGTTFQISDLKGTDVDAGTAWASKSNTATFTNAINAAMKAFSDIDITQINLEKAITALKLANDKFVGLDANADGDYADRGDYAPQYYTAGATDIDGTIAALNSLVARAKNTMAMIKITPLGTGSDVSNTHTLVSSLDRASGKTIIEEISAAYNIANSMSRARKGAYAEQELLKVTNDLKLLIDEVDAYAYKGNKEDTLLAKADLKKEMDAAKLLLRYTISSTSISGKEDGKYYLSPFAIRDFEEIIDQANAVYINRYASVEGTMYTPNNDGTVTESKPTAAVLGKRYEAIGSTTTTAGIRSVLYNATQWFEYHSGRTDTEPTSGNDPFEDSILDISALIMDGEPIGDSSIFAITSEEEREREEEEREEEEREEEEREEEEREREEQEREEQEREEQEREEQEREEQEREEQEREEQEREEQEREEQEREEQEREEQEREEQEREEQEREEQEREEQEREEQEREEAEEEEEVEEEDEPEEEEEEEEEEPEVEEEEEEEEPVV</sequence>
<protein>
    <submittedName>
        <fullName evidence="1">Uncharacterized protein</fullName>
    </submittedName>
</protein>
<evidence type="ECO:0000313" key="1">
    <source>
        <dbReference type="EMBL" id="ONI46017.1"/>
    </source>
</evidence>
<dbReference type="Proteomes" id="UP000188637">
    <property type="component" value="Unassembled WGS sequence"/>
</dbReference>